<evidence type="ECO:0000256" key="1">
    <source>
        <dbReference type="ARBA" id="ARBA00004370"/>
    </source>
</evidence>
<dbReference type="OrthoDB" id="8712992at2"/>
<evidence type="ECO:0000256" key="4">
    <source>
        <dbReference type="PROSITE-ProRule" id="PRU00284"/>
    </source>
</evidence>
<feature type="compositionally biased region" description="Low complexity" evidence="5">
    <location>
        <begin position="521"/>
        <end position="536"/>
    </location>
</feature>
<keyword evidence="6" id="KW-0812">Transmembrane</keyword>
<evidence type="ECO:0000259" key="7">
    <source>
        <dbReference type="PROSITE" id="PS50111"/>
    </source>
</evidence>
<evidence type="ECO:0000256" key="2">
    <source>
        <dbReference type="ARBA" id="ARBA00022481"/>
    </source>
</evidence>
<dbReference type="PANTHER" id="PTHR43531">
    <property type="entry name" value="PROTEIN ICFG"/>
    <property type="match status" value="1"/>
</dbReference>
<dbReference type="Pfam" id="PF12729">
    <property type="entry name" value="4HB_MCP_1"/>
    <property type="match status" value="1"/>
</dbReference>
<dbReference type="Pfam" id="PF00015">
    <property type="entry name" value="MCPsignal"/>
    <property type="match status" value="1"/>
</dbReference>
<gene>
    <name evidence="9" type="ORF">EJN92_06700</name>
</gene>
<evidence type="ECO:0000259" key="8">
    <source>
        <dbReference type="PROSITE" id="PS50885"/>
    </source>
</evidence>
<dbReference type="EMBL" id="CP034464">
    <property type="protein sequence ID" value="AZP11711.1"/>
    <property type="molecule type" value="Genomic_DNA"/>
</dbReference>
<accession>A0A3Q9BPR1</accession>
<dbReference type="GO" id="GO:0007165">
    <property type="term" value="P:signal transduction"/>
    <property type="evidence" value="ECO:0007669"/>
    <property type="project" value="UniProtKB-KW"/>
</dbReference>
<keyword evidence="10" id="KW-1185">Reference proteome</keyword>
<reference evidence="9 10" key="1">
    <citation type="journal article" date="2011" name="Int. J. Syst. Evol. Microbiol.">
        <title>Description of Undibacterium oligocarboniphilum sp. nov., isolated from purified water, and Undibacterium pigrum strain CCUG 49012 as the type strain of Undibacterium parvum sp. nov., and emended descriptions of the genus Undibacterium and the species Undibacterium pigrum.</title>
        <authorList>
            <person name="Eder W."/>
            <person name="Wanner G."/>
            <person name="Ludwig W."/>
            <person name="Busse H.J."/>
            <person name="Ziemke-Kageler F."/>
            <person name="Lang E."/>
        </authorList>
    </citation>
    <scope>NUCLEOTIDE SEQUENCE [LARGE SCALE GENOMIC DNA]</scope>
    <source>
        <strain evidence="9 10">DSM 23061</strain>
    </source>
</reference>
<comment type="similarity">
    <text evidence="3">Belongs to the methyl-accepting chemotaxis (MCP) protein family.</text>
</comment>
<evidence type="ECO:0000313" key="9">
    <source>
        <dbReference type="EMBL" id="AZP11711.1"/>
    </source>
</evidence>
<evidence type="ECO:0000313" key="10">
    <source>
        <dbReference type="Proteomes" id="UP000275663"/>
    </source>
</evidence>
<organism evidence="9 10">
    <name type="scientific">Undibacterium parvum</name>
    <dbReference type="NCBI Taxonomy" id="401471"/>
    <lineage>
        <taxon>Bacteria</taxon>
        <taxon>Pseudomonadati</taxon>
        <taxon>Pseudomonadota</taxon>
        <taxon>Betaproteobacteria</taxon>
        <taxon>Burkholderiales</taxon>
        <taxon>Oxalobacteraceae</taxon>
        <taxon>Undibacterium</taxon>
    </lineage>
</organism>
<dbReference type="RefSeq" id="WP_126127096.1">
    <property type="nucleotide sequence ID" value="NZ_CP034464.1"/>
</dbReference>
<evidence type="ECO:0000256" key="5">
    <source>
        <dbReference type="SAM" id="MobiDB-lite"/>
    </source>
</evidence>
<proteinExistence type="inferred from homology"/>
<dbReference type="FunFam" id="1.10.287.950:FF:000001">
    <property type="entry name" value="Methyl-accepting chemotaxis sensory transducer"/>
    <property type="match status" value="1"/>
</dbReference>
<keyword evidence="6" id="KW-1133">Transmembrane helix</keyword>
<dbReference type="CDD" id="cd19411">
    <property type="entry name" value="MCP2201-like_sensor"/>
    <property type="match status" value="1"/>
</dbReference>
<dbReference type="PRINTS" id="PR00260">
    <property type="entry name" value="CHEMTRNSDUCR"/>
</dbReference>
<dbReference type="InterPro" id="IPR047347">
    <property type="entry name" value="YvaQ-like_sensor"/>
</dbReference>
<dbReference type="SMART" id="SM00283">
    <property type="entry name" value="MA"/>
    <property type="match status" value="1"/>
</dbReference>
<dbReference type="InterPro" id="IPR024478">
    <property type="entry name" value="HlyB_4HB_MCP"/>
</dbReference>
<dbReference type="Gene3D" id="6.10.340.10">
    <property type="match status" value="1"/>
</dbReference>
<dbReference type="GO" id="GO:0006935">
    <property type="term" value="P:chemotaxis"/>
    <property type="evidence" value="ECO:0007669"/>
    <property type="project" value="InterPro"/>
</dbReference>
<keyword evidence="6" id="KW-0472">Membrane</keyword>
<feature type="transmembrane region" description="Helical" evidence="6">
    <location>
        <begin position="12"/>
        <end position="31"/>
    </location>
</feature>
<dbReference type="Gene3D" id="1.10.287.950">
    <property type="entry name" value="Methyl-accepting chemotaxis protein"/>
    <property type="match status" value="1"/>
</dbReference>
<feature type="domain" description="Methyl-accepting transducer" evidence="7">
    <location>
        <begin position="269"/>
        <end position="498"/>
    </location>
</feature>
<dbReference type="SUPFAM" id="SSF58104">
    <property type="entry name" value="Methyl-accepting chemotaxis protein (MCP) signaling domain"/>
    <property type="match status" value="1"/>
</dbReference>
<dbReference type="CDD" id="cd11386">
    <property type="entry name" value="MCP_signal"/>
    <property type="match status" value="1"/>
</dbReference>
<dbReference type="GO" id="GO:0005886">
    <property type="term" value="C:plasma membrane"/>
    <property type="evidence" value="ECO:0007669"/>
    <property type="project" value="TreeGrafter"/>
</dbReference>
<feature type="domain" description="HAMP" evidence="8">
    <location>
        <begin position="212"/>
        <end position="264"/>
    </location>
</feature>
<feature type="compositionally biased region" description="Low complexity" evidence="5">
    <location>
        <begin position="544"/>
        <end position="575"/>
    </location>
</feature>
<dbReference type="Proteomes" id="UP000275663">
    <property type="component" value="Chromosome"/>
</dbReference>
<dbReference type="PROSITE" id="PS50111">
    <property type="entry name" value="CHEMOTAXIS_TRANSDUC_2"/>
    <property type="match status" value="1"/>
</dbReference>
<comment type="subcellular location">
    <subcellularLocation>
        <location evidence="1">Membrane</location>
    </subcellularLocation>
</comment>
<feature type="transmembrane region" description="Helical" evidence="6">
    <location>
        <begin position="192"/>
        <end position="211"/>
    </location>
</feature>
<dbReference type="SMART" id="SM00304">
    <property type="entry name" value="HAMP"/>
    <property type="match status" value="1"/>
</dbReference>
<dbReference type="InterPro" id="IPR004090">
    <property type="entry name" value="Chemotax_Me-accpt_rcpt"/>
</dbReference>
<dbReference type="Pfam" id="PF00672">
    <property type="entry name" value="HAMP"/>
    <property type="match status" value="1"/>
</dbReference>
<dbReference type="GO" id="GO:0004888">
    <property type="term" value="F:transmembrane signaling receptor activity"/>
    <property type="evidence" value="ECO:0007669"/>
    <property type="project" value="InterPro"/>
</dbReference>
<dbReference type="AlphaFoldDB" id="A0A3Q9BPR1"/>
<name>A0A3Q9BPR1_9BURK</name>
<evidence type="ECO:0000256" key="3">
    <source>
        <dbReference type="ARBA" id="ARBA00029447"/>
    </source>
</evidence>
<dbReference type="InterPro" id="IPR051310">
    <property type="entry name" value="MCP_chemotaxis"/>
</dbReference>
<dbReference type="InterPro" id="IPR004089">
    <property type="entry name" value="MCPsignal_dom"/>
</dbReference>
<dbReference type="CDD" id="cd06225">
    <property type="entry name" value="HAMP"/>
    <property type="match status" value="1"/>
</dbReference>
<dbReference type="PROSITE" id="PS50885">
    <property type="entry name" value="HAMP"/>
    <property type="match status" value="1"/>
</dbReference>
<keyword evidence="4" id="KW-0807">Transducer</keyword>
<keyword evidence="2" id="KW-0488">Methylation</keyword>
<dbReference type="KEGG" id="upv:EJN92_06700"/>
<dbReference type="InterPro" id="IPR003660">
    <property type="entry name" value="HAMP_dom"/>
</dbReference>
<feature type="region of interest" description="Disordered" evidence="5">
    <location>
        <begin position="518"/>
        <end position="583"/>
    </location>
</feature>
<sequence length="583" mass="61164">MNINNFKIGQRLGLGFGLVLLLLVIIASMGVNKMASLNANTDKLVNVDWVKTKLVVKALDNVRGSIARVLQSTAATDPADIAKAQERLAANTLAFNEALEKLEPLIVRPEGKAILVKIKESRTAYVTSFGKVAALMKDGNREEASKLAYGETYKALHAFAGDLRDMNEFQQKIFEETGTHSAETYQSARNQLIFLSIAAVLIGLGFAWWVARSITQPLQTAVEVAQSIAAGNLDGQITVASSDESGQLMQALSDMQVSLNNVCSQVKVGSDCIATASREIASGNMDLSSRTEEQASSLEETAASMEELTGTVKQNADNARQANQLAATASEVASKGGAVVAQVVETMGAINTSAKKITDIISVIDGIAFQTNILALNAAVEAARAGEQGRGFAVVASEVRNLAQRSAAAAKEIKTLIDESVENVGIGTKLVDQAGATMHEIVESVRRVTDVMSEISAASHEQTQGLDQINIAISQMDTVTQQNAALVEQAAAAAATLEDQAGNLTQVVSIFKLSGEQQTRAALPAPKSSKAAVKPAMRASTKTASAKRPALPASSASANTNAAGGNAKGASASKASTDDWEEF</sequence>
<protein>
    <submittedName>
        <fullName evidence="9">HAMP domain-containing protein</fullName>
    </submittedName>
</protein>
<evidence type="ECO:0000256" key="6">
    <source>
        <dbReference type="SAM" id="Phobius"/>
    </source>
</evidence>
<dbReference type="PANTHER" id="PTHR43531:SF14">
    <property type="entry name" value="METHYL-ACCEPTING CHEMOTAXIS PROTEIN I-RELATED"/>
    <property type="match status" value="1"/>
</dbReference>